<sequence>MNFRMLKKMIHITFAVFFTLTITGVTIQENFCNSKLLSIYFDKTSNKCCDNPCSDCHIRVVTFKITDTFFNTSKKVSNNTKPFVKCPFFTCEIQYFKQGKNGKKINNPLNLFSTPKFALSRAQLQVFLC</sequence>
<dbReference type="InterPro" id="IPR058512">
    <property type="entry name" value="DUF8199"/>
</dbReference>
<gene>
    <name evidence="1" type="ORF">SDC9_130565</name>
</gene>
<comment type="caution">
    <text evidence="1">The sequence shown here is derived from an EMBL/GenBank/DDBJ whole genome shotgun (WGS) entry which is preliminary data.</text>
</comment>
<evidence type="ECO:0000313" key="1">
    <source>
        <dbReference type="EMBL" id="MPM83501.1"/>
    </source>
</evidence>
<proteinExistence type="predicted"/>
<organism evidence="1">
    <name type="scientific">bioreactor metagenome</name>
    <dbReference type="NCBI Taxonomy" id="1076179"/>
    <lineage>
        <taxon>unclassified sequences</taxon>
        <taxon>metagenomes</taxon>
        <taxon>ecological metagenomes</taxon>
    </lineage>
</organism>
<dbReference type="Pfam" id="PF26622">
    <property type="entry name" value="DUF8199"/>
    <property type="match status" value="1"/>
</dbReference>
<protein>
    <submittedName>
        <fullName evidence="1">Uncharacterized protein</fullName>
    </submittedName>
</protein>
<dbReference type="EMBL" id="VSSQ01032282">
    <property type="protein sequence ID" value="MPM83501.1"/>
    <property type="molecule type" value="Genomic_DNA"/>
</dbReference>
<name>A0A645D2X3_9ZZZZ</name>
<reference evidence="1" key="1">
    <citation type="submission" date="2019-08" db="EMBL/GenBank/DDBJ databases">
        <authorList>
            <person name="Kucharzyk K."/>
            <person name="Murdoch R.W."/>
            <person name="Higgins S."/>
            <person name="Loffler F."/>
        </authorList>
    </citation>
    <scope>NUCLEOTIDE SEQUENCE</scope>
</reference>
<dbReference type="AlphaFoldDB" id="A0A645D2X3"/>
<accession>A0A645D2X3</accession>